<keyword evidence="3" id="KW-0969">Cilium</keyword>
<feature type="compositionally biased region" description="Low complexity" evidence="1">
    <location>
        <begin position="232"/>
        <end position="242"/>
    </location>
</feature>
<evidence type="ECO:0000256" key="1">
    <source>
        <dbReference type="SAM" id="MobiDB-lite"/>
    </source>
</evidence>
<feature type="compositionally biased region" description="Polar residues" evidence="1">
    <location>
        <begin position="490"/>
        <end position="499"/>
    </location>
</feature>
<feature type="region of interest" description="Disordered" evidence="1">
    <location>
        <begin position="264"/>
        <end position="286"/>
    </location>
</feature>
<accession>A0A972FTN5</accession>
<keyword evidence="3" id="KW-0282">Flagellum</keyword>
<sequence>MQQTTNILLAGSAKVTQSQVKNSQQPSDAEAFSTALAQAGGQTDASTQESGKSVLARAEATGPMQSQERQASANPGSDEEDSQNDDDIQLIFAQINLAKELRQPSQTAADGENLPLSPGNYADAASALTPGLSQESMAVAGGSADVGADAGTEMDDKVAGEASESVPALDGDSVAETQVLSGMAEAAELPIAAQGASPEAGQGADADAEQITSQTVQHMPQSASGANLTSESSLEPAPAGSGAGLSAGLSAGAMATPEVADAGGELASSQGLNPDPGPMAASATSTRAAAGAATTAASPGLEAMGAAKGDAALAMSGVSQEASLGNADKLTAIQTSDSAAQLREASLSVGLLTDAGEAPAVDGQNANPVDAKALQLQHLSAQGLLNRSEQAQMQLSLRHGGEQAPQMQEMIQRFSPVMKQQLIAMVSQGIQQAEIRLDPPELGAMMVKIQVQGDQTQVQFHVVHHQTRDLVEQAIPRLRELLSEQGMQLTDSQVSQGHGQQERRGSDDGGAGTGQGLDEISAEETVLSLNQATSSASGIDYYA</sequence>
<reference evidence="3" key="1">
    <citation type="submission" date="2020-04" db="EMBL/GenBank/DDBJ databases">
        <title>Description of Shewanella salipaludis sp. nov., isolated from a salt marsh.</title>
        <authorList>
            <person name="Park S."/>
            <person name="Yoon J.-H."/>
        </authorList>
    </citation>
    <scope>NUCLEOTIDE SEQUENCE</scope>
    <source>
        <strain evidence="3">SHSM-M6</strain>
    </source>
</reference>
<dbReference type="Pfam" id="PF02120">
    <property type="entry name" value="Flg_hook"/>
    <property type="match status" value="1"/>
</dbReference>
<dbReference type="InterPro" id="IPR038610">
    <property type="entry name" value="FliK-like_C_sf"/>
</dbReference>
<feature type="region of interest" description="Disordered" evidence="1">
    <location>
        <begin position="14"/>
        <end position="89"/>
    </location>
</feature>
<dbReference type="AlphaFoldDB" id="A0A972FTN5"/>
<evidence type="ECO:0000259" key="2">
    <source>
        <dbReference type="Pfam" id="PF02120"/>
    </source>
</evidence>
<dbReference type="CDD" id="cd17470">
    <property type="entry name" value="T3SS_Flik_C"/>
    <property type="match status" value="1"/>
</dbReference>
<feature type="compositionally biased region" description="Polar residues" evidence="1">
    <location>
        <begin position="527"/>
        <end position="537"/>
    </location>
</feature>
<dbReference type="InterPro" id="IPR021136">
    <property type="entry name" value="Flagellar_hook_control-like_C"/>
</dbReference>
<feature type="compositionally biased region" description="Polar residues" evidence="1">
    <location>
        <begin position="210"/>
        <end position="231"/>
    </location>
</feature>
<feature type="compositionally biased region" description="Polar residues" evidence="1">
    <location>
        <begin position="63"/>
        <end position="75"/>
    </location>
</feature>
<organism evidence="3 4">
    <name type="scientific">Shewanella salipaludis</name>
    <dbReference type="NCBI Taxonomy" id="2723052"/>
    <lineage>
        <taxon>Bacteria</taxon>
        <taxon>Pseudomonadati</taxon>
        <taxon>Pseudomonadota</taxon>
        <taxon>Gammaproteobacteria</taxon>
        <taxon>Alteromonadales</taxon>
        <taxon>Shewanellaceae</taxon>
        <taxon>Shewanella</taxon>
    </lineage>
</organism>
<dbReference type="RefSeq" id="WP_169564254.1">
    <property type="nucleotide sequence ID" value="NZ_JAAXYH010000006.1"/>
</dbReference>
<name>A0A972FTN5_9GAMM</name>
<feature type="compositionally biased region" description="Acidic residues" evidence="1">
    <location>
        <begin position="77"/>
        <end position="88"/>
    </location>
</feature>
<gene>
    <name evidence="3" type="ORF">HC757_10295</name>
</gene>
<feature type="compositionally biased region" description="Polar residues" evidence="1">
    <location>
        <begin position="14"/>
        <end position="27"/>
    </location>
</feature>
<evidence type="ECO:0000313" key="4">
    <source>
        <dbReference type="Proteomes" id="UP000737113"/>
    </source>
</evidence>
<dbReference type="EMBL" id="JAAXYH010000006">
    <property type="protein sequence ID" value="NMH65561.1"/>
    <property type="molecule type" value="Genomic_DNA"/>
</dbReference>
<feature type="region of interest" description="Disordered" evidence="1">
    <location>
        <begin position="490"/>
        <end position="543"/>
    </location>
</feature>
<dbReference type="Proteomes" id="UP000737113">
    <property type="component" value="Unassembled WGS sequence"/>
</dbReference>
<dbReference type="PANTHER" id="PTHR37533">
    <property type="entry name" value="FLAGELLAR HOOK-LENGTH CONTROL PROTEIN"/>
    <property type="match status" value="1"/>
</dbReference>
<dbReference type="InterPro" id="IPR052563">
    <property type="entry name" value="FliK"/>
</dbReference>
<evidence type="ECO:0000313" key="3">
    <source>
        <dbReference type="EMBL" id="NMH65561.1"/>
    </source>
</evidence>
<feature type="region of interest" description="Disordered" evidence="1">
    <location>
        <begin position="194"/>
        <end position="242"/>
    </location>
</feature>
<keyword evidence="4" id="KW-1185">Reference proteome</keyword>
<comment type="caution">
    <text evidence="3">The sequence shown here is derived from an EMBL/GenBank/DDBJ whole genome shotgun (WGS) entry which is preliminary data.</text>
</comment>
<proteinExistence type="predicted"/>
<feature type="compositionally biased region" description="Polar residues" evidence="1">
    <location>
        <begin position="40"/>
        <end position="51"/>
    </location>
</feature>
<keyword evidence="3" id="KW-0966">Cell projection</keyword>
<feature type="domain" description="Flagellar hook-length control protein-like C-terminal" evidence="2">
    <location>
        <begin position="420"/>
        <end position="502"/>
    </location>
</feature>
<dbReference type="Gene3D" id="3.30.750.140">
    <property type="match status" value="1"/>
</dbReference>
<protein>
    <submittedName>
        <fullName evidence="3">Flagellar hook-length control protein FliK</fullName>
    </submittedName>
</protein>
<dbReference type="PANTHER" id="PTHR37533:SF2">
    <property type="entry name" value="FLAGELLAR HOOK-LENGTH CONTROL PROTEIN"/>
    <property type="match status" value="1"/>
</dbReference>